<reference evidence="3 4" key="1">
    <citation type="submission" date="2015-05" db="EMBL/GenBank/DDBJ databases">
        <authorList>
            <person name="Tang B."/>
            <person name="Yu Y."/>
        </authorList>
    </citation>
    <scope>NUCLEOTIDE SEQUENCE [LARGE SCALE GENOMIC DNA]</scope>
    <source>
        <strain evidence="3 4">DSM 7029</strain>
    </source>
</reference>
<keyword evidence="4" id="KW-1185">Reference proteome</keyword>
<feature type="domain" description="AB hydrolase-1" evidence="2">
    <location>
        <begin position="69"/>
        <end position="311"/>
    </location>
</feature>
<dbReference type="PATRIC" id="fig|413882.6.peg.784"/>
<proteinExistence type="predicted"/>
<dbReference type="InterPro" id="IPR000073">
    <property type="entry name" value="AB_hydrolase_1"/>
</dbReference>
<dbReference type="InterPro" id="IPR050266">
    <property type="entry name" value="AB_hydrolase_sf"/>
</dbReference>
<dbReference type="Pfam" id="PF00561">
    <property type="entry name" value="Abhydrolase_1"/>
    <property type="match status" value="1"/>
</dbReference>
<name>A0A0G3BJ86_9BURK</name>
<evidence type="ECO:0000259" key="2">
    <source>
        <dbReference type="Pfam" id="PF00561"/>
    </source>
</evidence>
<dbReference type="OrthoDB" id="5853561at2"/>
<dbReference type="GO" id="GO:0016787">
    <property type="term" value="F:hydrolase activity"/>
    <property type="evidence" value="ECO:0007669"/>
    <property type="project" value="UniProtKB-KW"/>
</dbReference>
<dbReference type="STRING" id="413882.AAW51_0740"/>
<dbReference type="PRINTS" id="PR00412">
    <property type="entry name" value="EPOXHYDRLASE"/>
</dbReference>
<dbReference type="InterPro" id="IPR000639">
    <property type="entry name" value="Epox_hydrolase-like"/>
</dbReference>
<evidence type="ECO:0000256" key="1">
    <source>
        <dbReference type="SAM" id="MobiDB-lite"/>
    </source>
</evidence>
<dbReference type="GO" id="GO:0016020">
    <property type="term" value="C:membrane"/>
    <property type="evidence" value="ECO:0007669"/>
    <property type="project" value="TreeGrafter"/>
</dbReference>
<dbReference type="EMBL" id="CP011371">
    <property type="protein sequence ID" value="AKJ27431.1"/>
    <property type="molecule type" value="Genomic_DNA"/>
</dbReference>
<dbReference type="SUPFAM" id="SSF53474">
    <property type="entry name" value="alpha/beta-Hydrolases"/>
    <property type="match status" value="1"/>
</dbReference>
<feature type="region of interest" description="Disordered" evidence="1">
    <location>
        <begin position="328"/>
        <end position="347"/>
    </location>
</feature>
<gene>
    <name evidence="3" type="ORF">AAW51_0740</name>
</gene>
<dbReference type="PROSITE" id="PS51257">
    <property type="entry name" value="PROKAR_LIPOPROTEIN"/>
    <property type="match status" value="1"/>
</dbReference>
<evidence type="ECO:0000313" key="4">
    <source>
        <dbReference type="Proteomes" id="UP000035352"/>
    </source>
</evidence>
<accession>A0A0G3BJ86</accession>
<dbReference type="Gene3D" id="3.40.50.1820">
    <property type="entry name" value="alpha/beta hydrolase"/>
    <property type="match status" value="1"/>
</dbReference>
<dbReference type="InterPro" id="IPR029058">
    <property type="entry name" value="AB_hydrolase_fold"/>
</dbReference>
<dbReference type="AlphaFoldDB" id="A0A0G3BJ86"/>
<dbReference type="PANTHER" id="PTHR43798">
    <property type="entry name" value="MONOACYLGLYCEROL LIPASE"/>
    <property type="match status" value="1"/>
</dbReference>
<evidence type="ECO:0000313" key="3">
    <source>
        <dbReference type="EMBL" id="AKJ27431.1"/>
    </source>
</evidence>
<dbReference type="PANTHER" id="PTHR43798:SF33">
    <property type="entry name" value="HYDROLASE, PUTATIVE (AFU_ORTHOLOGUE AFUA_2G14860)-RELATED"/>
    <property type="match status" value="1"/>
</dbReference>
<organism evidence="3 4">
    <name type="scientific">Caldimonas brevitalea</name>
    <dbReference type="NCBI Taxonomy" id="413882"/>
    <lineage>
        <taxon>Bacteria</taxon>
        <taxon>Pseudomonadati</taxon>
        <taxon>Pseudomonadota</taxon>
        <taxon>Betaproteobacteria</taxon>
        <taxon>Burkholderiales</taxon>
        <taxon>Sphaerotilaceae</taxon>
        <taxon>Caldimonas</taxon>
    </lineage>
</organism>
<keyword evidence="3" id="KW-0378">Hydrolase</keyword>
<dbReference type="PRINTS" id="PR00111">
    <property type="entry name" value="ABHYDROLASE"/>
</dbReference>
<protein>
    <submittedName>
        <fullName evidence="3">Alpha/beta hydrolase</fullName>
    </submittedName>
</protein>
<dbReference type="RefSeq" id="WP_083438051.1">
    <property type="nucleotide sequence ID" value="NZ_CP011371.1"/>
</dbReference>
<sequence>MSFRFSRGAGSGLASHLPKAAAVAAGLAACALLVRYKVWRAERTYTPRGRFIEVQGSHLHYLEYGSGAPLVLLHGNGSMAEEFDISGLVSLLARRWRVLVFDRPGYGSSEPAVEGRWRPETQAALLHAALQRLGVARPVVLGHSWGTLVALHLALQHPEHVGALVLASGYYYPTLRADVPLLAAPALPVLGQLMRHTVSPLISRLAWPGVLKRVFGPAPVTTAFRKRFPVWMTLRPAQLLASSTESALLIPSAFRLRRRYANITTPTVIIAGSDDRLVDTAWQSERLHRDLPHSELRLLPGVGHMVHHTAPVAVAEAVERAFALSEVQTPRLSPQPPNTTRVSPIGA</sequence>
<dbReference type="KEGG" id="pbh:AAW51_0740"/>
<dbReference type="Proteomes" id="UP000035352">
    <property type="component" value="Chromosome"/>
</dbReference>